<accession>X1CUS3</accession>
<gene>
    <name evidence="1" type="ORF">S01H4_63173</name>
</gene>
<protein>
    <submittedName>
        <fullName evidence="1">Uncharacterized protein</fullName>
    </submittedName>
</protein>
<feature type="non-terminal residue" evidence="1">
    <location>
        <position position="1"/>
    </location>
</feature>
<organism evidence="1">
    <name type="scientific">marine sediment metagenome</name>
    <dbReference type="NCBI Taxonomy" id="412755"/>
    <lineage>
        <taxon>unclassified sequences</taxon>
        <taxon>metagenomes</taxon>
        <taxon>ecological metagenomes</taxon>
    </lineage>
</organism>
<proteinExistence type="predicted"/>
<dbReference type="EMBL" id="BART01037912">
    <property type="protein sequence ID" value="GAH12256.1"/>
    <property type="molecule type" value="Genomic_DNA"/>
</dbReference>
<reference evidence="1" key="1">
    <citation type="journal article" date="2014" name="Front. Microbiol.">
        <title>High frequency of phylogenetically diverse reductive dehalogenase-homologous genes in deep subseafloor sedimentary metagenomes.</title>
        <authorList>
            <person name="Kawai M."/>
            <person name="Futagami T."/>
            <person name="Toyoda A."/>
            <person name="Takaki Y."/>
            <person name="Nishi S."/>
            <person name="Hori S."/>
            <person name="Arai W."/>
            <person name="Tsubouchi T."/>
            <person name="Morono Y."/>
            <person name="Uchiyama I."/>
            <person name="Ito T."/>
            <person name="Fujiyama A."/>
            <person name="Inagaki F."/>
            <person name="Takami H."/>
        </authorList>
    </citation>
    <scope>NUCLEOTIDE SEQUENCE</scope>
    <source>
        <strain evidence="1">Expedition CK06-06</strain>
    </source>
</reference>
<comment type="caution">
    <text evidence="1">The sequence shown here is derived from an EMBL/GenBank/DDBJ whole genome shotgun (WGS) entry which is preliminary data.</text>
</comment>
<dbReference type="AlphaFoldDB" id="X1CUS3"/>
<evidence type="ECO:0000313" key="1">
    <source>
        <dbReference type="EMBL" id="GAH12256.1"/>
    </source>
</evidence>
<sequence>RFVGILVKRGRNCGVVMSFKKDDVNGELIGAQFIGHNGTAALDGIGFSGYHKEIINDQTNTGEITYCLCIKAIDTLADRLCEVTIINRYIHLQAIRQS</sequence>
<name>X1CUS3_9ZZZZ</name>